<gene>
    <name evidence="1" type="ORF">BABINDRAFT_98219</name>
</gene>
<evidence type="ECO:0000313" key="1">
    <source>
        <dbReference type="EMBL" id="ODQ77431.1"/>
    </source>
</evidence>
<dbReference type="EMBL" id="KV454440">
    <property type="protein sequence ID" value="ODQ77431.1"/>
    <property type="molecule type" value="Genomic_DNA"/>
</dbReference>
<organism evidence="1 2">
    <name type="scientific">Babjeviella inositovora NRRL Y-12698</name>
    <dbReference type="NCBI Taxonomy" id="984486"/>
    <lineage>
        <taxon>Eukaryota</taxon>
        <taxon>Fungi</taxon>
        <taxon>Dikarya</taxon>
        <taxon>Ascomycota</taxon>
        <taxon>Saccharomycotina</taxon>
        <taxon>Pichiomycetes</taxon>
        <taxon>Serinales incertae sedis</taxon>
        <taxon>Babjeviella</taxon>
    </lineage>
</organism>
<accession>A0A1E3QIA7</accession>
<dbReference type="RefSeq" id="XP_018982759.1">
    <property type="nucleotide sequence ID" value="XM_019133025.1"/>
</dbReference>
<protein>
    <submittedName>
        <fullName evidence="1">Uncharacterized protein</fullName>
    </submittedName>
</protein>
<dbReference type="AlphaFoldDB" id="A0A1E3QIA7"/>
<dbReference type="Proteomes" id="UP000094336">
    <property type="component" value="Unassembled WGS sequence"/>
</dbReference>
<sequence length="144" mass="15955">MVVLIQTVVVGRYLISDRIMVIHLSSDISVSYLPSVYKHIDSSSFHVYLTDGRNFLLANSIYYYLLGIPHRWWLPVDIDSLCFPPIGATFTRHVVYIELLPGTFKVCVFTGNFMVSNRLTPAGQDARARVAGVGGGSGDCLPCI</sequence>
<dbReference type="GeneID" id="30150878"/>
<name>A0A1E3QIA7_9ASCO</name>
<evidence type="ECO:0000313" key="2">
    <source>
        <dbReference type="Proteomes" id="UP000094336"/>
    </source>
</evidence>
<reference evidence="2" key="1">
    <citation type="submission" date="2016-05" db="EMBL/GenBank/DDBJ databases">
        <title>Comparative genomics of biotechnologically important yeasts.</title>
        <authorList>
            <consortium name="DOE Joint Genome Institute"/>
            <person name="Riley R."/>
            <person name="Haridas S."/>
            <person name="Wolfe K.H."/>
            <person name="Lopes M.R."/>
            <person name="Hittinger C.T."/>
            <person name="Goker M."/>
            <person name="Salamov A."/>
            <person name="Wisecaver J."/>
            <person name="Long T.M."/>
            <person name="Aerts A.L."/>
            <person name="Barry K."/>
            <person name="Choi C."/>
            <person name="Clum A."/>
            <person name="Coughlan A.Y."/>
            <person name="Deshpande S."/>
            <person name="Douglass A.P."/>
            <person name="Hanson S.J."/>
            <person name="Klenk H.-P."/>
            <person name="Labutti K."/>
            <person name="Lapidus A."/>
            <person name="Lindquist E."/>
            <person name="Lipzen A."/>
            <person name="Meier-Kolthoff J.P."/>
            <person name="Ohm R.A."/>
            <person name="Otillar R.P."/>
            <person name="Pangilinan J."/>
            <person name="Peng Y."/>
            <person name="Rokas A."/>
            <person name="Rosa C.A."/>
            <person name="Scheuner C."/>
            <person name="Sibirny A.A."/>
            <person name="Slot J.C."/>
            <person name="Stielow J.B."/>
            <person name="Sun H."/>
            <person name="Kurtzman C.P."/>
            <person name="Blackwell M."/>
            <person name="Grigoriev I.V."/>
            <person name="Jeffries T.W."/>
        </authorList>
    </citation>
    <scope>NUCLEOTIDE SEQUENCE [LARGE SCALE GENOMIC DNA]</scope>
    <source>
        <strain evidence="2">NRRL Y-12698</strain>
    </source>
</reference>
<keyword evidence="2" id="KW-1185">Reference proteome</keyword>
<proteinExistence type="predicted"/>